<feature type="region of interest" description="Disordered" evidence="1">
    <location>
        <begin position="136"/>
        <end position="176"/>
    </location>
</feature>
<keyword evidence="5" id="KW-1185">Reference proteome</keyword>
<dbReference type="InterPro" id="IPR052463">
    <property type="entry name" value="O-linked_mannose_GnT"/>
</dbReference>
<reference evidence="4 5" key="2">
    <citation type="submission" date="2024-05" db="EMBL/GenBank/DDBJ databases">
        <authorList>
            <person name="Chen Y."/>
            <person name="Shah S."/>
            <person name="Dougan E. K."/>
            <person name="Thang M."/>
            <person name="Chan C."/>
        </authorList>
    </citation>
    <scope>NUCLEOTIDE SEQUENCE [LARGE SCALE GENOMIC DNA]</scope>
</reference>
<dbReference type="EMBL" id="CAMXCT010000130">
    <property type="protein sequence ID" value="CAI3974355.1"/>
    <property type="molecule type" value="Genomic_DNA"/>
</dbReference>
<dbReference type="OrthoDB" id="440755at2759"/>
<evidence type="ECO:0000259" key="2">
    <source>
        <dbReference type="Pfam" id="PF15711"/>
    </source>
</evidence>
<dbReference type="PANTHER" id="PTHR46396">
    <property type="entry name" value="PROTEIN O-LINKED-MANNOSE BETA-1,2-N-ACETYLGLUCOSAMINYLTRANSFERASE 1"/>
    <property type="match status" value="1"/>
</dbReference>
<dbReference type="Proteomes" id="UP001152797">
    <property type="component" value="Unassembled WGS sequence"/>
</dbReference>
<organism evidence="3">
    <name type="scientific">Cladocopium goreaui</name>
    <dbReference type="NCBI Taxonomy" id="2562237"/>
    <lineage>
        <taxon>Eukaryota</taxon>
        <taxon>Sar</taxon>
        <taxon>Alveolata</taxon>
        <taxon>Dinophyceae</taxon>
        <taxon>Suessiales</taxon>
        <taxon>Symbiodiniaceae</taxon>
        <taxon>Cladocopium</taxon>
    </lineage>
</organism>
<feature type="domain" description="ILEI/PANDER" evidence="2">
    <location>
        <begin position="209"/>
        <end position="299"/>
    </location>
</feature>
<dbReference type="EMBL" id="CAMXCT020000130">
    <property type="protein sequence ID" value="CAL1127730.1"/>
    <property type="molecule type" value="Genomic_DNA"/>
</dbReference>
<dbReference type="EMBL" id="CAMXCT030000130">
    <property type="protein sequence ID" value="CAL4761667.1"/>
    <property type="molecule type" value="Genomic_DNA"/>
</dbReference>
<sequence>MQRLLLVPFSLFSMYRTRPCKSSIWICWILSFLSALVITSSDCFQSFQGYTQRNQRRVIRSRLCGASTGFRHVRSLQILQMHRMQRMQRTQCLSRGELMEETKMLRETLGSLTQEVRLLRELLDPPNTALAEKVETVTTPVSHPEQDAPARKETTAVKGEESRQRATKSPQRIGTTNLKVVSAGGDAGDIADFFVEDQKVPIGGMSNRRGLNVVIIDTSMGQVLSAKTYDIWGNPMEENRRLAKDFRAIEEDSIVLVALKDSGMENLDGEALHALQSIGSTLEGRLAFRQGYALIGVKDGEALAERKGPMVMAEAKLKFAVRPPQAPVRA</sequence>
<comment type="caution">
    <text evidence="3">The sequence shown here is derived from an EMBL/GenBank/DDBJ whole genome shotgun (WGS) entry which is preliminary data.</text>
</comment>
<protein>
    <submittedName>
        <fullName evidence="4">Protein FAM3C</fullName>
    </submittedName>
</protein>
<dbReference type="Pfam" id="PF15711">
    <property type="entry name" value="ILEI"/>
    <property type="match status" value="1"/>
</dbReference>
<evidence type="ECO:0000313" key="3">
    <source>
        <dbReference type="EMBL" id="CAI3974355.1"/>
    </source>
</evidence>
<evidence type="ECO:0000313" key="5">
    <source>
        <dbReference type="Proteomes" id="UP001152797"/>
    </source>
</evidence>
<gene>
    <name evidence="3" type="ORF">C1SCF055_LOCUS2765</name>
</gene>
<dbReference type="GO" id="GO:0047223">
    <property type="term" value="F:beta-1,3-galactosyl-O-glycosyl-glycoprotein beta-1,3-N-acetylglucosaminyltransferase activity"/>
    <property type="evidence" value="ECO:0007669"/>
    <property type="project" value="TreeGrafter"/>
</dbReference>
<name>A0A9P1BKJ3_9DINO</name>
<dbReference type="PANTHER" id="PTHR46396:SF2">
    <property type="entry name" value="ILEI_PANDER DOMAIN-CONTAINING PROTEIN"/>
    <property type="match status" value="1"/>
</dbReference>
<dbReference type="InterPro" id="IPR039477">
    <property type="entry name" value="ILEI/PANDER_dom"/>
</dbReference>
<accession>A0A9P1BKJ3</accession>
<dbReference type="AlphaFoldDB" id="A0A9P1BKJ3"/>
<dbReference type="PROSITE" id="PS52031">
    <property type="entry name" value="GG_LECTIN"/>
    <property type="match status" value="1"/>
</dbReference>
<feature type="compositionally biased region" description="Basic and acidic residues" evidence="1">
    <location>
        <begin position="144"/>
        <end position="164"/>
    </location>
</feature>
<reference evidence="3" key="1">
    <citation type="submission" date="2022-10" db="EMBL/GenBank/DDBJ databases">
        <authorList>
            <person name="Chen Y."/>
            <person name="Dougan E. K."/>
            <person name="Chan C."/>
            <person name="Rhodes N."/>
            <person name="Thang M."/>
        </authorList>
    </citation>
    <scope>NUCLEOTIDE SEQUENCE</scope>
</reference>
<dbReference type="GO" id="GO:0000139">
    <property type="term" value="C:Golgi membrane"/>
    <property type="evidence" value="ECO:0007669"/>
    <property type="project" value="TreeGrafter"/>
</dbReference>
<dbReference type="GO" id="GO:0016266">
    <property type="term" value="P:protein O-linked glycosylation via N-acetyl-galactosamine"/>
    <property type="evidence" value="ECO:0007669"/>
    <property type="project" value="TreeGrafter"/>
</dbReference>
<feature type="compositionally biased region" description="Polar residues" evidence="1">
    <location>
        <begin position="167"/>
        <end position="176"/>
    </location>
</feature>
<evidence type="ECO:0000313" key="4">
    <source>
        <dbReference type="EMBL" id="CAL4761667.1"/>
    </source>
</evidence>
<proteinExistence type="predicted"/>
<evidence type="ECO:0000256" key="1">
    <source>
        <dbReference type="SAM" id="MobiDB-lite"/>
    </source>
</evidence>